<keyword evidence="2 4" id="KW-0863">Zinc-finger</keyword>
<comment type="caution">
    <text evidence="6">The sequence shown here is derived from an EMBL/GenBank/DDBJ whole genome shotgun (WGS) entry which is preliminary data.</text>
</comment>
<dbReference type="GO" id="GO:0016925">
    <property type="term" value="P:protein sumoylation"/>
    <property type="evidence" value="ECO:0007669"/>
    <property type="project" value="TreeGrafter"/>
</dbReference>
<sequence length="204" mass="22623">RSHATVVLSFYYSVTQFLFHTAVPAQYPGMVSYFIEVSANPTYRYHQTLLLVHFKANSPSSILGGRAAPASVIGRTHHELFLTTVNMSIVFNSLPAMDSVLRIDIPADLTVIAEEVVKVPASELLCYRDEISSFVYRQEDTQVLFRDHFAGSDRDAAQGLQVSLVCPLSQKKIVVPCRGVRCRHVQRFDVSAYLGCNEGTGTPP</sequence>
<dbReference type="Gene3D" id="3.30.40.10">
    <property type="entry name" value="Zinc/RING finger domain, C3HC4 (zinc finger)"/>
    <property type="match status" value="1"/>
</dbReference>
<dbReference type="PROSITE" id="PS51044">
    <property type="entry name" value="ZF_SP_RING"/>
    <property type="match status" value="1"/>
</dbReference>
<evidence type="ECO:0000313" key="6">
    <source>
        <dbReference type="EMBL" id="KAK8776864.1"/>
    </source>
</evidence>
<name>A0AAQ4EQ08_AMBAM</name>
<evidence type="ECO:0000256" key="4">
    <source>
        <dbReference type="PROSITE-ProRule" id="PRU00452"/>
    </source>
</evidence>
<reference evidence="6 7" key="1">
    <citation type="journal article" date="2023" name="Arcadia Sci">
        <title>De novo assembly of a long-read Amblyomma americanum tick genome.</title>
        <authorList>
            <person name="Chou S."/>
            <person name="Poskanzer K.E."/>
            <person name="Rollins M."/>
            <person name="Thuy-Boun P.S."/>
        </authorList>
    </citation>
    <scope>NUCLEOTIDE SEQUENCE [LARGE SCALE GENOMIC DNA]</scope>
    <source>
        <strain evidence="6">F_SG_1</strain>
        <tissue evidence="6">Salivary glands</tissue>
    </source>
</reference>
<dbReference type="Proteomes" id="UP001321473">
    <property type="component" value="Unassembled WGS sequence"/>
</dbReference>
<feature type="non-terminal residue" evidence="6">
    <location>
        <position position="1"/>
    </location>
</feature>
<accession>A0AAQ4EQ08</accession>
<dbReference type="GO" id="GO:0000785">
    <property type="term" value="C:chromatin"/>
    <property type="evidence" value="ECO:0007669"/>
    <property type="project" value="TreeGrafter"/>
</dbReference>
<organism evidence="6 7">
    <name type="scientific">Amblyomma americanum</name>
    <name type="common">Lone star tick</name>
    <dbReference type="NCBI Taxonomy" id="6943"/>
    <lineage>
        <taxon>Eukaryota</taxon>
        <taxon>Metazoa</taxon>
        <taxon>Ecdysozoa</taxon>
        <taxon>Arthropoda</taxon>
        <taxon>Chelicerata</taxon>
        <taxon>Arachnida</taxon>
        <taxon>Acari</taxon>
        <taxon>Parasitiformes</taxon>
        <taxon>Ixodida</taxon>
        <taxon>Ixodoidea</taxon>
        <taxon>Ixodidae</taxon>
        <taxon>Amblyomminae</taxon>
        <taxon>Amblyomma</taxon>
    </lineage>
</organism>
<keyword evidence="1" id="KW-0479">Metal-binding</keyword>
<keyword evidence="3" id="KW-0862">Zinc</keyword>
<evidence type="ECO:0000259" key="5">
    <source>
        <dbReference type="PROSITE" id="PS51044"/>
    </source>
</evidence>
<dbReference type="GO" id="GO:0006357">
    <property type="term" value="P:regulation of transcription by RNA polymerase II"/>
    <property type="evidence" value="ECO:0007669"/>
    <property type="project" value="TreeGrafter"/>
</dbReference>
<dbReference type="GO" id="GO:0061665">
    <property type="term" value="F:SUMO ligase activity"/>
    <property type="evidence" value="ECO:0007669"/>
    <property type="project" value="TreeGrafter"/>
</dbReference>
<dbReference type="Pfam" id="PF02891">
    <property type="entry name" value="zf-MIZ"/>
    <property type="match status" value="1"/>
</dbReference>
<dbReference type="EMBL" id="JARKHS020012481">
    <property type="protein sequence ID" value="KAK8776864.1"/>
    <property type="molecule type" value="Genomic_DNA"/>
</dbReference>
<evidence type="ECO:0000313" key="7">
    <source>
        <dbReference type="Proteomes" id="UP001321473"/>
    </source>
</evidence>
<dbReference type="PANTHER" id="PTHR10782:SF94">
    <property type="entry name" value="SUPPRESSOR OF VARIEGATION 2-10, ISOFORM I"/>
    <property type="match status" value="1"/>
</dbReference>
<dbReference type="PANTHER" id="PTHR10782">
    <property type="entry name" value="ZINC FINGER MIZ DOMAIN-CONTAINING PROTEIN"/>
    <property type="match status" value="1"/>
</dbReference>
<dbReference type="GO" id="GO:0003712">
    <property type="term" value="F:transcription coregulator activity"/>
    <property type="evidence" value="ECO:0007669"/>
    <property type="project" value="TreeGrafter"/>
</dbReference>
<dbReference type="AlphaFoldDB" id="A0AAQ4EQ08"/>
<dbReference type="InterPro" id="IPR013083">
    <property type="entry name" value="Znf_RING/FYVE/PHD"/>
</dbReference>
<evidence type="ECO:0000256" key="1">
    <source>
        <dbReference type="ARBA" id="ARBA00022723"/>
    </source>
</evidence>
<dbReference type="GO" id="GO:0008270">
    <property type="term" value="F:zinc ion binding"/>
    <property type="evidence" value="ECO:0007669"/>
    <property type="project" value="UniProtKB-KW"/>
</dbReference>
<feature type="domain" description="SP-RING-type" evidence="5">
    <location>
        <begin position="151"/>
        <end position="204"/>
    </location>
</feature>
<dbReference type="InterPro" id="IPR004181">
    <property type="entry name" value="Znf_MIZ"/>
</dbReference>
<protein>
    <recommendedName>
        <fullName evidence="5">SP-RING-type domain-containing protein</fullName>
    </recommendedName>
</protein>
<gene>
    <name evidence="6" type="ORF">V5799_029791</name>
</gene>
<evidence type="ECO:0000256" key="3">
    <source>
        <dbReference type="ARBA" id="ARBA00022833"/>
    </source>
</evidence>
<proteinExistence type="predicted"/>
<keyword evidence="7" id="KW-1185">Reference proteome</keyword>
<evidence type="ECO:0000256" key="2">
    <source>
        <dbReference type="ARBA" id="ARBA00022771"/>
    </source>
</evidence>